<dbReference type="KEGG" id="psco:LY89DRAFT_586844"/>
<dbReference type="GeneID" id="28819116"/>
<accession>A0A194X8U2</accession>
<evidence type="ECO:0000313" key="1">
    <source>
        <dbReference type="EMBL" id="KUJ16202.1"/>
    </source>
</evidence>
<protein>
    <submittedName>
        <fullName evidence="1">Uncharacterized protein</fullName>
    </submittedName>
</protein>
<dbReference type="RefSeq" id="XP_018070557.1">
    <property type="nucleotide sequence ID" value="XM_018209390.1"/>
</dbReference>
<dbReference type="OrthoDB" id="5413531at2759"/>
<keyword evidence="2" id="KW-1185">Reference proteome</keyword>
<dbReference type="InParanoid" id="A0A194X8U2"/>
<proteinExistence type="predicted"/>
<feature type="non-terminal residue" evidence="1">
    <location>
        <position position="440"/>
    </location>
</feature>
<organism evidence="1 2">
    <name type="scientific">Mollisia scopiformis</name>
    <name type="common">Conifer needle endophyte fungus</name>
    <name type="synonym">Phialocephala scopiformis</name>
    <dbReference type="NCBI Taxonomy" id="149040"/>
    <lineage>
        <taxon>Eukaryota</taxon>
        <taxon>Fungi</taxon>
        <taxon>Dikarya</taxon>
        <taxon>Ascomycota</taxon>
        <taxon>Pezizomycotina</taxon>
        <taxon>Leotiomycetes</taxon>
        <taxon>Helotiales</taxon>
        <taxon>Mollisiaceae</taxon>
        <taxon>Mollisia</taxon>
    </lineage>
</organism>
<gene>
    <name evidence="1" type="ORF">LY89DRAFT_586844</name>
</gene>
<reference evidence="1 2" key="1">
    <citation type="submission" date="2015-10" db="EMBL/GenBank/DDBJ databases">
        <title>Full genome of DAOMC 229536 Phialocephala scopiformis, a fungal endophyte of spruce producing the potent anti-insectan compound rugulosin.</title>
        <authorList>
            <consortium name="DOE Joint Genome Institute"/>
            <person name="Walker A.K."/>
            <person name="Frasz S.L."/>
            <person name="Seifert K.A."/>
            <person name="Miller J.D."/>
            <person name="Mondo S.J."/>
            <person name="Labutti K."/>
            <person name="Lipzen A."/>
            <person name="Dockter R."/>
            <person name="Kennedy M."/>
            <person name="Grigoriev I.V."/>
            <person name="Spatafora J.W."/>
        </authorList>
    </citation>
    <scope>NUCLEOTIDE SEQUENCE [LARGE SCALE GENOMIC DNA]</scope>
    <source>
        <strain evidence="1 2">CBS 120377</strain>
    </source>
</reference>
<dbReference type="AlphaFoldDB" id="A0A194X8U2"/>
<sequence>MATGGRSGTATTTTTTKAIDHVPSTDFAPLYRSVFTIQSSTNPALSTLLARLQYCNCSYLCTKGYAPTLLQLKQHAQALVILIKNVTVNTIPALIDNVNTRIPGGQNATFNDGETYDFLNDLNKAYDGPNNADYMHHHTMPLHALMNIVEENEDPLTGHLSTINICPMHNAFPSKPNGKSLPYAQHQSLIAHANEILELLDHEYSAKGGILSILPDKNSTDPEIKEQYEKSQTTLLGQMIQQHRRLVMRIHDLERVYSNALDALAGEAAVPSQQLNRLGPDARKGREVVFPQDRFVLANCGEDLWDFLEYEFTKKENSDEAVRLMYKNSGVVGADMWRTKGLKEYERGVTALDITTRYIRLRKDPLKTVFVIPAHEHHPGTKATRDMEKVPTVVSVVKPIWPERQSIMEMKTRDDLQELRQLRINHDRTKHELEVANNAR</sequence>
<name>A0A194X8U2_MOLSC</name>
<evidence type="ECO:0000313" key="2">
    <source>
        <dbReference type="Proteomes" id="UP000070700"/>
    </source>
</evidence>
<dbReference type="EMBL" id="KQ947416">
    <property type="protein sequence ID" value="KUJ16202.1"/>
    <property type="molecule type" value="Genomic_DNA"/>
</dbReference>
<dbReference type="Proteomes" id="UP000070700">
    <property type="component" value="Unassembled WGS sequence"/>
</dbReference>